<sequence length="339" mass="38766">MNDLEYFIMSIAQSIINQNSCEISTKANGEMKVAIMDFFVAFNGSSYTKTMQNTILFKPGKKEQKTKLIKTNTHLYHIVDILLLSGLFFDDLIDVNITGITDMVDSFRITHWKVFRQIRYDGFKLIIHKRGFAPDGDGLINLKIIPYLKKDEYNKKEHRNTMSRLGVSYRNIKQIKADEVTKIRGLVVSSRIGSDFVSRMTKIIKERCQEQVKNTKVLSILNNKNDSGPSAGYEAFITAETDSGIFYSGRTAQSNDKPEILINEVIDELFEAIDQEVIYDKKLLNRIFFYMANGSGVGQLACKEIDEKCLEAIKEWFGVDYGLKKSGEYRIISIIGKYQ</sequence>
<dbReference type="Gene3D" id="3.65.10.20">
    <property type="entry name" value="RNA 3'-terminal phosphate cyclase domain"/>
    <property type="match status" value="1"/>
</dbReference>
<dbReference type="PANTHER" id="PTHR11096:SF1">
    <property type="entry name" value="RNA 3'-TERMINAL PHOSPHATE CYCLASE-LIKE PROTEIN"/>
    <property type="match status" value="1"/>
</dbReference>
<dbReference type="InterPro" id="IPR023797">
    <property type="entry name" value="RNA3'_phos_cyclase_dom"/>
</dbReference>
<dbReference type="InterPro" id="IPR036553">
    <property type="entry name" value="RPTC_insert"/>
</dbReference>
<keyword evidence="4" id="KW-1185">Reference proteome</keyword>
<proteinExistence type="predicted"/>
<dbReference type="VEuPathDB" id="MicrosporidiaDB:ECANGB1_1097"/>
<dbReference type="Gene3D" id="3.30.360.20">
    <property type="entry name" value="RNA 3'-terminal phosphate cyclase, insert domain"/>
    <property type="match status" value="1"/>
</dbReference>
<dbReference type="Proteomes" id="UP000192639">
    <property type="component" value="Unassembled WGS sequence"/>
</dbReference>
<evidence type="ECO:0000259" key="2">
    <source>
        <dbReference type="Pfam" id="PF05189"/>
    </source>
</evidence>
<gene>
    <name evidence="3" type="primary">RCL1</name>
    <name evidence="3" type="ORF">ECANGB1_1097</name>
</gene>
<accession>A0A1Y1S6Y4</accession>
<dbReference type="EMBL" id="LWDP01000030">
    <property type="protein sequence ID" value="ORD94189.1"/>
    <property type="molecule type" value="Genomic_DNA"/>
</dbReference>
<dbReference type="SUPFAM" id="SSF55205">
    <property type="entry name" value="EPT/RTPC-like"/>
    <property type="match status" value="1"/>
</dbReference>
<name>A0A1Y1S6Y4_9MICR</name>
<dbReference type="InterPro" id="IPR013792">
    <property type="entry name" value="RNA3'P_cycl/enolpyr_Trfase_a/b"/>
</dbReference>
<comment type="caution">
    <text evidence="3">The sequence shown here is derived from an EMBL/GenBank/DDBJ whole genome shotgun (WGS) entry which is preliminary data.</text>
</comment>
<evidence type="ECO:0000313" key="3">
    <source>
        <dbReference type="EMBL" id="ORD94189.1"/>
    </source>
</evidence>
<dbReference type="InterPro" id="IPR037136">
    <property type="entry name" value="RNA3'_phos_cyclase_dom_sf"/>
</dbReference>
<dbReference type="InterPro" id="IPR000228">
    <property type="entry name" value="RNA3'_term_phos_cyc"/>
</dbReference>
<dbReference type="GO" id="GO:0005730">
    <property type="term" value="C:nucleolus"/>
    <property type="evidence" value="ECO:0007669"/>
    <property type="project" value="TreeGrafter"/>
</dbReference>
<dbReference type="GO" id="GO:0000479">
    <property type="term" value="P:endonucleolytic cleavage of tricistronic rRNA transcript (SSU-rRNA, 5.8S rRNA, LSU-rRNA)"/>
    <property type="evidence" value="ECO:0007669"/>
    <property type="project" value="TreeGrafter"/>
</dbReference>
<dbReference type="Pfam" id="PF01137">
    <property type="entry name" value="RTC"/>
    <property type="match status" value="1"/>
</dbReference>
<dbReference type="PANTHER" id="PTHR11096">
    <property type="entry name" value="RNA 3' TERMINAL PHOSPHATE CYCLASE"/>
    <property type="match status" value="1"/>
</dbReference>
<dbReference type="AlphaFoldDB" id="A0A1Y1S6Y4"/>
<feature type="domain" description="RNA 3'-terminal phosphate cyclase insert" evidence="2">
    <location>
        <begin position="178"/>
        <end position="273"/>
    </location>
</feature>
<dbReference type="GO" id="GO:0004521">
    <property type="term" value="F:RNA endonuclease activity"/>
    <property type="evidence" value="ECO:0007669"/>
    <property type="project" value="TreeGrafter"/>
</dbReference>
<dbReference type="OrthoDB" id="2194813at2759"/>
<organism evidence="3 4">
    <name type="scientific">Enterospora canceri</name>
    <dbReference type="NCBI Taxonomy" id="1081671"/>
    <lineage>
        <taxon>Eukaryota</taxon>
        <taxon>Fungi</taxon>
        <taxon>Fungi incertae sedis</taxon>
        <taxon>Microsporidia</taxon>
        <taxon>Enterocytozoonidae</taxon>
        <taxon>Enterospora</taxon>
    </lineage>
</organism>
<dbReference type="Pfam" id="PF05189">
    <property type="entry name" value="RTC_insert"/>
    <property type="match status" value="1"/>
</dbReference>
<feature type="domain" description="RNA 3'-terminal phosphate cyclase" evidence="1">
    <location>
        <begin position="52"/>
        <end position="314"/>
    </location>
</feature>
<dbReference type="InterPro" id="IPR013791">
    <property type="entry name" value="RNA3'-term_phos_cycl_insert"/>
</dbReference>
<reference evidence="3 4" key="1">
    <citation type="journal article" date="2017" name="Environ. Microbiol.">
        <title>Decay of the glycolytic pathway and adaptation to intranuclear parasitism within Enterocytozoonidae microsporidia.</title>
        <authorList>
            <person name="Wiredu Boakye D."/>
            <person name="Jaroenlak P."/>
            <person name="Prachumwat A."/>
            <person name="Williams T.A."/>
            <person name="Bateman K.S."/>
            <person name="Itsathitphaisarn O."/>
            <person name="Sritunyalucksana K."/>
            <person name="Paszkiewicz K.H."/>
            <person name="Moore K.A."/>
            <person name="Stentiford G.D."/>
            <person name="Williams B.A."/>
        </authorList>
    </citation>
    <scope>NUCLEOTIDE SEQUENCE [LARGE SCALE GENOMIC DNA]</scope>
    <source>
        <strain evidence="3 4">GB1</strain>
    </source>
</reference>
<protein>
    <submittedName>
        <fullName evidence="3">RCL1</fullName>
    </submittedName>
</protein>
<evidence type="ECO:0000313" key="4">
    <source>
        <dbReference type="Proteomes" id="UP000192639"/>
    </source>
</evidence>
<evidence type="ECO:0000259" key="1">
    <source>
        <dbReference type="Pfam" id="PF01137"/>
    </source>
</evidence>